<accession>A0A074JFP4</accession>
<feature type="transmembrane region" description="Helical" evidence="3">
    <location>
        <begin position="20"/>
        <end position="40"/>
    </location>
</feature>
<dbReference type="Proteomes" id="UP000027432">
    <property type="component" value="Unassembled WGS sequence"/>
</dbReference>
<evidence type="ECO:0000313" key="6">
    <source>
        <dbReference type="Proteomes" id="UP000027432"/>
    </source>
</evidence>
<protein>
    <recommendedName>
        <fullName evidence="4">OmpA-like domain-containing protein</fullName>
    </recommendedName>
</protein>
<dbReference type="Pfam" id="PF00691">
    <property type="entry name" value="OmpA"/>
    <property type="match status" value="1"/>
</dbReference>
<feature type="domain" description="OmpA-like" evidence="4">
    <location>
        <begin position="335"/>
        <end position="463"/>
    </location>
</feature>
<sequence length="463" mass="50795">MALARRNSGRFSTNIWPGFVDAMTALLLVLMFVLSIFMIVQSVLRDTLTTKEGELTALNEQVANLARALSLEQTRSQTLTGQLEDAKDKADQQQTLIATLTSQLETRQAALDTATQKITEFEARVTQLIGQRDAALADASAKADEIRLSKETIADLRDKLTKSGDEVAAMTLQLEEARKQAEDTLTLLAAAQAAKKDLQAQLDQQLSEAEKQAALKLTAQQALEKQTQISDDAAKKVALLNQQVAALRSQLAQLQNVLDEAQQKDAEAKVQIDNLGQQLNAALARAAAEEKKRADLEEAARKKAEAEAKDLQNYRSEFFGRLSQLLRGKEGVKVEGDRFVFSSEVLFAPASATLSDAGKLQIKQVTGLLDQLSGEIPKDIPWIIRVDGHTDDTPLSGQGQFKDNWELSQARALSVVKYMVEDLGFPPDRLAAAGFAEFDPVNTADTPEARAQNRRIELKLTER</sequence>
<dbReference type="Gene3D" id="3.30.1330.60">
    <property type="entry name" value="OmpA-like domain"/>
    <property type="match status" value="1"/>
</dbReference>
<proteinExistence type="predicted"/>
<feature type="coiled-coil region" evidence="2">
    <location>
        <begin position="174"/>
        <end position="317"/>
    </location>
</feature>
<evidence type="ECO:0000313" key="5">
    <source>
        <dbReference type="EMBL" id="KEO56451.1"/>
    </source>
</evidence>
<keyword evidence="3" id="KW-0812">Transmembrane</keyword>
<dbReference type="eggNOG" id="COG1360">
    <property type="taxonomic scope" value="Bacteria"/>
</dbReference>
<keyword evidence="1 3" id="KW-0472">Membrane</keyword>
<dbReference type="AlphaFoldDB" id="A0A074JFP4"/>
<feature type="coiled-coil region" evidence="2">
    <location>
        <begin position="48"/>
        <end position="131"/>
    </location>
</feature>
<dbReference type="PROSITE" id="PS51123">
    <property type="entry name" value="OMPA_2"/>
    <property type="match status" value="1"/>
</dbReference>
<dbReference type="CDD" id="cd07185">
    <property type="entry name" value="OmpA_C-like"/>
    <property type="match status" value="1"/>
</dbReference>
<dbReference type="InterPro" id="IPR006665">
    <property type="entry name" value="OmpA-like"/>
</dbReference>
<keyword evidence="2" id="KW-0175">Coiled coil</keyword>
<dbReference type="PANTHER" id="PTHR30329">
    <property type="entry name" value="STATOR ELEMENT OF FLAGELLAR MOTOR COMPLEX"/>
    <property type="match status" value="1"/>
</dbReference>
<evidence type="ECO:0000256" key="1">
    <source>
        <dbReference type="PROSITE-ProRule" id="PRU00473"/>
    </source>
</evidence>
<dbReference type="PANTHER" id="PTHR30329:SF21">
    <property type="entry name" value="LIPOPROTEIN YIAD-RELATED"/>
    <property type="match status" value="1"/>
</dbReference>
<evidence type="ECO:0000256" key="2">
    <source>
        <dbReference type="SAM" id="Coils"/>
    </source>
</evidence>
<comment type="caution">
    <text evidence="5">The sequence shown here is derived from an EMBL/GenBank/DDBJ whole genome shotgun (WGS) entry which is preliminary data.</text>
</comment>
<evidence type="ECO:0000259" key="4">
    <source>
        <dbReference type="PROSITE" id="PS51123"/>
    </source>
</evidence>
<keyword evidence="6" id="KW-1185">Reference proteome</keyword>
<reference evidence="5 6" key="1">
    <citation type="submission" date="2013-07" db="EMBL/GenBank/DDBJ databases">
        <title>Thioclava pacifica DSM 10166 Genome Sequencing.</title>
        <authorList>
            <person name="Lai Q."/>
            <person name="Shao Z."/>
        </authorList>
    </citation>
    <scope>NUCLEOTIDE SEQUENCE [LARGE SCALE GENOMIC DNA]</scope>
    <source>
        <strain evidence="5 6">DSM 10166</strain>
    </source>
</reference>
<dbReference type="EMBL" id="AUND01000001">
    <property type="protein sequence ID" value="KEO56451.1"/>
    <property type="molecule type" value="Genomic_DNA"/>
</dbReference>
<dbReference type="InterPro" id="IPR050330">
    <property type="entry name" value="Bact_OuterMem_StrucFunc"/>
</dbReference>
<dbReference type="SUPFAM" id="SSF103088">
    <property type="entry name" value="OmpA-like"/>
    <property type="match status" value="1"/>
</dbReference>
<dbReference type="OrthoDB" id="9815217at2"/>
<dbReference type="InterPro" id="IPR036737">
    <property type="entry name" value="OmpA-like_sf"/>
</dbReference>
<gene>
    <name evidence="5" type="ORF">TP2_02680</name>
</gene>
<dbReference type="SUPFAM" id="SSF90257">
    <property type="entry name" value="Myosin rod fragments"/>
    <property type="match status" value="1"/>
</dbReference>
<dbReference type="GO" id="GO:0016020">
    <property type="term" value="C:membrane"/>
    <property type="evidence" value="ECO:0007669"/>
    <property type="project" value="UniProtKB-UniRule"/>
</dbReference>
<name>A0A074JFP4_9RHOB</name>
<keyword evidence="3" id="KW-1133">Transmembrane helix</keyword>
<evidence type="ECO:0000256" key="3">
    <source>
        <dbReference type="SAM" id="Phobius"/>
    </source>
</evidence>
<dbReference type="STRING" id="1353537.TP2_02680"/>
<dbReference type="RefSeq" id="WP_038072961.1">
    <property type="nucleotide sequence ID" value="NZ_AUND01000001.1"/>
</dbReference>
<dbReference type="NCBIfam" id="NF006542">
    <property type="entry name" value="PRK09039.1-1"/>
    <property type="match status" value="3"/>
</dbReference>
<organism evidence="5 6">
    <name type="scientific">Thioclava pacifica DSM 10166</name>
    <dbReference type="NCBI Taxonomy" id="1353537"/>
    <lineage>
        <taxon>Bacteria</taxon>
        <taxon>Pseudomonadati</taxon>
        <taxon>Pseudomonadota</taxon>
        <taxon>Alphaproteobacteria</taxon>
        <taxon>Rhodobacterales</taxon>
        <taxon>Paracoccaceae</taxon>
        <taxon>Thioclava</taxon>
    </lineage>
</organism>